<keyword evidence="3" id="KW-1185">Reference proteome</keyword>
<dbReference type="OrthoDB" id="4424311at2"/>
<proteinExistence type="predicted"/>
<dbReference type="NCBIfam" id="NF038134">
    <property type="entry name" value="choice_anch_M"/>
    <property type="match status" value="1"/>
</dbReference>
<feature type="chain" id="PRO_5038730102" evidence="1">
    <location>
        <begin position="26"/>
        <end position="217"/>
    </location>
</feature>
<dbReference type="InterPro" id="IPR022435">
    <property type="entry name" value="Surface-anchored_actinobac"/>
</dbReference>
<organism evidence="2 3">
    <name type="scientific">Micromonospora pisi</name>
    <dbReference type="NCBI Taxonomy" id="589240"/>
    <lineage>
        <taxon>Bacteria</taxon>
        <taxon>Bacillati</taxon>
        <taxon>Actinomycetota</taxon>
        <taxon>Actinomycetes</taxon>
        <taxon>Micromonosporales</taxon>
        <taxon>Micromonosporaceae</taxon>
        <taxon>Micromonospora</taxon>
    </lineage>
</organism>
<keyword evidence="1" id="KW-0732">Signal</keyword>
<dbReference type="AlphaFoldDB" id="A0A495JHI7"/>
<gene>
    <name evidence="2" type="ORF">BDK92_2673</name>
</gene>
<reference evidence="2 3" key="1">
    <citation type="submission" date="2018-10" db="EMBL/GenBank/DDBJ databases">
        <title>Sequencing the genomes of 1000 actinobacteria strains.</title>
        <authorList>
            <person name="Klenk H.-P."/>
        </authorList>
    </citation>
    <scope>NUCLEOTIDE SEQUENCE [LARGE SCALE GENOMIC DNA]</scope>
    <source>
        <strain evidence="2 3">DSM 45175</strain>
    </source>
</reference>
<dbReference type="EMBL" id="RBKT01000001">
    <property type="protein sequence ID" value="RKR88357.1"/>
    <property type="molecule type" value="Genomic_DNA"/>
</dbReference>
<dbReference type="Proteomes" id="UP000277671">
    <property type="component" value="Unassembled WGS sequence"/>
</dbReference>
<sequence length="217" mass="22711">MRTPIRVLVASGALLGALLATGAPAQANSQIVINQGHADVVGVAYEDGQLNLHVHDGTVEPEVERDPEAVKFQVKPEAETVIPSDPSYAFLGTAGDPVWILPQVQNPDLLWPGIGTEELEAGVFQGDSVKVNFVALAAPGDIAIYTENAFGLPGNILVDSGDGLPDVVTLAAGGHLHANWAFETPGHYWFLVTASGKLAANGKTVSDAAVYHFQVLS</sequence>
<evidence type="ECO:0000256" key="1">
    <source>
        <dbReference type="SAM" id="SignalP"/>
    </source>
</evidence>
<protein>
    <submittedName>
        <fullName evidence="2">Surface-anchored protein</fullName>
    </submittedName>
</protein>
<evidence type="ECO:0000313" key="2">
    <source>
        <dbReference type="EMBL" id="RKR88357.1"/>
    </source>
</evidence>
<name>A0A495JHI7_9ACTN</name>
<evidence type="ECO:0000313" key="3">
    <source>
        <dbReference type="Proteomes" id="UP000277671"/>
    </source>
</evidence>
<comment type="caution">
    <text evidence="2">The sequence shown here is derived from an EMBL/GenBank/DDBJ whole genome shotgun (WGS) entry which is preliminary data.</text>
</comment>
<dbReference type="NCBIfam" id="TIGR03769">
    <property type="entry name" value="P_ac_wall_RPT"/>
    <property type="match status" value="1"/>
</dbReference>
<accession>A0A495JHI7</accession>
<feature type="signal peptide" evidence="1">
    <location>
        <begin position="1"/>
        <end position="25"/>
    </location>
</feature>
<dbReference type="RefSeq" id="WP_121162080.1">
    <property type="nucleotide sequence ID" value="NZ_RBKT01000001.1"/>
</dbReference>